<dbReference type="GO" id="GO:0003677">
    <property type="term" value="F:DNA binding"/>
    <property type="evidence" value="ECO:0007669"/>
    <property type="project" value="InterPro"/>
</dbReference>
<organism evidence="1 2">
    <name type="scientific">Candidatus Danuiimicrobium aquiferis</name>
    <dbReference type="NCBI Taxonomy" id="1801832"/>
    <lineage>
        <taxon>Bacteria</taxon>
        <taxon>Pseudomonadati</taxon>
        <taxon>Candidatus Omnitrophota</taxon>
        <taxon>Candidatus Danuiimicrobium</taxon>
    </lineage>
</organism>
<name>A0A1G1KWB4_9BACT</name>
<reference evidence="1 2" key="1">
    <citation type="journal article" date="2016" name="Nat. Commun.">
        <title>Thousands of microbial genomes shed light on interconnected biogeochemical processes in an aquifer system.</title>
        <authorList>
            <person name="Anantharaman K."/>
            <person name="Brown C.T."/>
            <person name="Hug L.A."/>
            <person name="Sharon I."/>
            <person name="Castelle C.J."/>
            <person name="Probst A.J."/>
            <person name="Thomas B.C."/>
            <person name="Singh A."/>
            <person name="Wilkins M.J."/>
            <person name="Karaoz U."/>
            <person name="Brodie E.L."/>
            <person name="Williams K.H."/>
            <person name="Hubbard S.S."/>
            <person name="Banfield J.F."/>
        </authorList>
    </citation>
    <scope>NUCLEOTIDE SEQUENCE [LARGE SCALE GENOMIC DNA]</scope>
</reference>
<dbReference type="SUPFAM" id="SSF54447">
    <property type="entry name" value="ssDNA-binding transcriptional regulator domain"/>
    <property type="match status" value="1"/>
</dbReference>
<proteinExistence type="predicted"/>
<dbReference type="EMBL" id="MHFR01000043">
    <property type="protein sequence ID" value="OGW97155.1"/>
    <property type="molecule type" value="Genomic_DNA"/>
</dbReference>
<sequence>MTIKRYEGGFKEVKRVNVIPTRDGEELHFTKVEVGGKIRGDIRYFTEREGEMSPGRRGILIPENPKEFQESVEKLIKSLSEK</sequence>
<protein>
    <submittedName>
        <fullName evidence="1">Uncharacterized protein</fullName>
    </submittedName>
</protein>
<dbReference type="Proteomes" id="UP000178187">
    <property type="component" value="Unassembled WGS sequence"/>
</dbReference>
<dbReference type="InterPro" id="IPR009044">
    <property type="entry name" value="ssDNA-bd_transcriptional_reg"/>
</dbReference>
<evidence type="ECO:0000313" key="1">
    <source>
        <dbReference type="EMBL" id="OGW97155.1"/>
    </source>
</evidence>
<dbReference type="AlphaFoldDB" id="A0A1G1KWB4"/>
<comment type="caution">
    <text evidence="1">The sequence shown here is derived from an EMBL/GenBank/DDBJ whole genome shotgun (WGS) entry which is preliminary data.</text>
</comment>
<dbReference type="Gene3D" id="2.30.31.10">
    <property type="entry name" value="Transcriptional Coactivator Pc4, Chain A"/>
    <property type="match status" value="1"/>
</dbReference>
<accession>A0A1G1KWB4</accession>
<evidence type="ECO:0000313" key="2">
    <source>
        <dbReference type="Proteomes" id="UP000178187"/>
    </source>
</evidence>
<gene>
    <name evidence="1" type="ORF">A3G33_08250</name>
</gene>
<dbReference type="GO" id="GO:0006355">
    <property type="term" value="P:regulation of DNA-templated transcription"/>
    <property type="evidence" value="ECO:0007669"/>
    <property type="project" value="InterPro"/>
</dbReference>